<dbReference type="InterPro" id="IPR036746">
    <property type="entry name" value="TT1725-like_sf"/>
</dbReference>
<gene>
    <name evidence="1" type="ORF">FAK_10670</name>
</gene>
<name>A0AAU9ETZ0_9BACT</name>
<reference evidence="2" key="1">
    <citation type="journal article" date="2023" name="Arch. Microbiol.">
        <title>Desulfoferula mesophilus gen. nov. sp. nov., a mesophilic sulfate-reducing bacterium isolated from a brackish lake sediment.</title>
        <authorList>
            <person name="Watanabe T."/>
            <person name="Yabe T."/>
            <person name="Tsuji J.M."/>
            <person name="Fukui M."/>
        </authorList>
    </citation>
    <scope>NUCLEOTIDE SEQUENCE [LARGE SCALE GENOMIC DNA]</scope>
    <source>
        <strain evidence="2">12FAK</strain>
    </source>
</reference>
<dbReference type="PANTHER" id="PTHR36441:SF1">
    <property type="entry name" value="DUF503 DOMAIN-CONTAINING PROTEIN"/>
    <property type="match status" value="1"/>
</dbReference>
<dbReference type="EMBL" id="AP028679">
    <property type="protein sequence ID" value="BEQ14001.1"/>
    <property type="molecule type" value="Genomic_DNA"/>
</dbReference>
<proteinExistence type="predicted"/>
<evidence type="ECO:0000313" key="1">
    <source>
        <dbReference type="EMBL" id="BEQ14001.1"/>
    </source>
</evidence>
<dbReference type="SUPFAM" id="SSF103007">
    <property type="entry name" value="Hypothetical protein TT1725"/>
    <property type="match status" value="1"/>
</dbReference>
<evidence type="ECO:0000313" key="2">
    <source>
        <dbReference type="Proteomes" id="UP001366166"/>
    </source>
</evidence>
<dbReference type="KEGG" id="dmp:FAK_10670"/>
<evidence type="ECO:0008006" key="3">
    <source>
        <dbReference type="Google" id="ProtNLM"/>
    </source>
</evidence>
<accession>A0AAU9ETZ0</accession>
<dbReference type="Gene3D" id="3.30.70.1120">
    <property type="entry name" value="TT1725-like"/>
    <property type="match status" value="1"/>
</dbReference>
<dbReference type="AlphaFoldDB" id="A0AAU9ETZ0"/>
<dbReference type="InterPro" id="IPR007546">
    <property type="entry name" value="DUF503"/>
</dbReference>
<dbReference type="Proteomes" id="UP001366166">
    <property type="component" value="Chromosome"/>
</dbReference>
<keyword evidence="2" id="KW-1185">Reference proteome</keyword>
<sequence>MVVGAMTITLHLGQGGSLKAKRKVVRSLTDRVRARFNAAAAEVGAQDLWQRIELGFTVCGNESAHVDNQLDSIRRFVERMALAEVTDVRRELINLKEMTWAPAAQNDWAI</sequence>
<protein>
    <recommendedName>
        <fullName evidence="3">DUF503 domain-containing protein</fullName>
    </recommendedName>
</protein>
<dbReference type="RefSeq" id="WP_338605728.1">
    <property type="nucleotide sequence ID" value="NZ_AP028679.1"/>
</dbReference>
<dbReference type="PANTHER" id="PTHR36441">
    <property type="entry name" value="HYPOTHETICAL CYTOSOLIC PROTEIN"/>
    <property type="match status" value="1"/>
</dbReference>
<dbReference type="Pfam" id="PF04456">
    <property type="entry name" value="DUF503"/>
    <property type="match status" value="1"/>
</dbReference>
<organism evidence="1 2">
    <name type="scientific">Desulfoferula mesophila</name>
    <dbReference type="NCBI Taxonomy" id="3058419"/>
    <lineage>
        <taxon>Bacteria</taxon>
        <taxon>Pseudomonadati</taxon>
        <taxon>Thermodesulfobacteriota</taxon>
        <taxon>Desulfarculia</taxon>
        <taxon>Desulfarculales</taxon>
        <taxon>Desulfarculaceae</taxon>
        <taxon>Desulfoferula</taxon>
    </lineage>
</organism>